<evidence type="ECO:0000256" key="2">
    <source>
        <dbReference type="ARBA" id="ARBA00022676"/>
    </source>
</evidence>
<gene>
    <name evidence="4" type="ORF">Fot_44349</name>
</gene>
<organism evidence="4 5">
    <name type="scientific">Forsythia ovata</name>
    <dbReference type="NCBI Taxonomy" id="205694"/>
    <lineage>
        <taxon>Eukaryota</taxon>
        <taxon>Viridiplantae</taxon>
        <taxon>Streptophyta</taxon>
        <taxon>Embryophyta</taxon>
        <taxon>Tracheophyta</taxon>
        <taxon>Spermatophyta</taxon>
        <taxon>Magnoliopsida</taxon>
        <taxon>eudicotyledons</taxon>
        <taxon>Gunneridae</taxon>
        <taxon>Pentapetalae</taxon>
        <taxon>asterids</taxon>
        <taxon>lamiids</taxon>
        <taxon>Lamiales</taxon>
        <taxon>Oleaceae</taxon>
        <taxon>Forsythieae</taxon>
        <taxon>Forsythia</taxon>
    </lineage>
</organism>
<reference evidence="5" key="1">
    <citation type="submission" date="2024-07" db="EMBL/GenBank/DDBJ databases">
        <title>Two chromosome-level genome assemblies of Korean endemic species Abeliophyllum distichum and Forsythia ovata (Oleaceae).</title>
        <authorList>
            <person name="Jang H."/>
        </authorList>
    </citation>
    <scope>NUCLEOTIDE SEQUENCE [LARGE SCALE GENOMIC DNA]</scope>
</reference>
<dbReference type="PANTHER" id="PTHR11926:SF1560">
    <property type="entry name" value="UDP-GLYCOSYLTRANSFERASE 74E1-RELATED"/>
    <property type="match status" value="1"/>
</dbReference>
<sequence length="376" mass="41405">MSEKTPEDAIDSFLKVAPENFKRGVEAAEREMGKRVSCIMADAFLWFASEIAEETGVSWVPVWIAGACSISLHSYTDLIRQTVGLEGNIAGREDELLKFIPGFSELRFGDLPSEILFGNLESKFSVLLHKMGQVVPQANALCINSFEELEPTIMNVLKSKFKKVLNIGPVSLTSPPVSADIADEHGCIPWLYKQDARSVVYIGFGNVASPTPDEVNAIAEALEARKIPFLWSLRVLKSLPLGFLERTGKYGKIVNWAPQVKILAHSSVGVSINHCGWNSVMECIAAGVPIIGRPFLGDNYINSWMIEKVWGIGVRIKGGVFTKDETAQALELVLFSEEGKKMKEQIESLKELVYNAVGPNGSSTENFKTLLEIILK</sequence>
<dbReference type="AlphaFoldDB" id="A0ABD1R396"/>
<keyword evidence="3" id="KW-0808">Transferase</keyword>
<dbReference type="GO" id="GO:0016138">
    <property type="term" value="P:glycoside biosynthetic process"/>
    <property type="evidence" value="ECO:0007669"/>
    <property type="project" value="UniProtKB-ARBA"/>
</dbReference>
<dbReference type="Proteomes" id="UP001604277">
    <property type="component" value="Unassembled WGS sequence"/>
</dbReference>
<evidence type="ECO:0000313" key="4">
    <source>
        <dbReference type="EMBL" id="KAL2482905.1"/>
    </source>
</evidence>
<dbReference type="CDD" id="cd03784">
    <property type="entry name" value="GT1_Gtf-like"/>
    <property type="match status" value="1"/>
</dbReference>
<dbReference type="PANTHER" id="PTHR11926">
    <property type="entry name" value="GLUCOSYL/GLUCURONOSYL TRANSFERASES"/>
    <property type="match status" value="1"/>
</dbReference>
<dbReference type="SUPFAM" id="SSF53756">
    <property type="entry name" value="UDP-Glycosyltransferase/glycogen phosphorylase"/>
    <property type="match status" value="1"/>
</dbReference>
<proteinExistence type="inferred from homology"/>
<comment type="caution">
    <text evidence="4">The sequence shown here is derived from an EMBL/GenBank/DDBJ whole genome shotgun (WGS) entry which is preliminary data.</text>
</comment>
<dbReference type="GO" id="GO:0016757">
    <property type="term" value="F:glycosyltransferase activity"/>
    <property type="evidence" value="ECO:0007669"/>
    <property type="project" value="UniProtKB-KW"/>
</dbReference>
<dbReference type="FunFam" id="3.40.50.2000:FF:000060">
    <property type="entry name" value="Glycosyltransferase"/>
    <property type="match status" value="1"/>
</dbReference>
<evidence type="ECO:0000256" key="1">
    <source>
        <dbReference type="ARBA" id="ARBA00009995"/>
    </source>
</evidence>
<name>A0ABD1R396_9LAMI</name>
<dbReference type="EMBL" id="JBFOLJ010000013">
    <property type="protein sequence ID" value="KAL2482905.1"/>
    <property type="molecule type" value="Genomic_DNA"/>
</dbReference>
<dbReference type="InterPro" id="IPR002213">
    <property type="entry name" value="UDP_glucos_trans"/>
</dbReference>
<accession>A0ABD1R396</accession>
<protein>
    <submittedName>
        <fullName evidence="4">UDP-glycosyltransferase 78D2</fullName>
    </submittedName>
</protein>
<evidence type="ECO:0000256" key="3">
    <source>
        <dbReference type="ARBA" id="ARBA00022679"/>
    </source>
</evidence>
<evidence type="ECO:0000313" key="5">
    <source>
        <dbReference type="Proteomes" id="UP001604277"/>
    </source>
</evidence>
<dbReference type="Gene3D" id="3.40.50.2000">
    <property type="entry name" value="Glycogen Phosphorylase B"/>
    <property type="match status" value="2"/>
</dbReference>
<comment type="similarity">
    <text evidence="1">Belongs to the UDP-glycosyltransferase family.</text>
</comment>
<dbReference type="Pfam" id="PF00201">
    <property type="entry name" value="UDPGT"/>
    <property type="match status" value="1"/>
</dbReference>
<keyword evidence="2" id="KW-0328">Glycosyltransferase</keyword>
<keyword evidence="5" id="KW-1185">Reference proteome</keyword>